<dbReference type="PANTHER" id="PTHR11359:SF14">
    <property type="entry name" value="AMP DEAMINASE"/>
    <property type="match status" value="1"/>
</dbReference>
<feature type="binding site" evidence="8">
    <location>
        <position position="860"/>
    </location>
    <ligand>
        <name>substrate</name>
    </ligand>
</feature>
<comment type="pathway">
    <text evidence="1">Purine metabolism; IMP biosynthesis via salvage pathway; IMP from AMP: step 1/1.</text>
</comment>
<feature type="active site" description="Proton acceptor" evidence="7">
    <location>
        <position position="879"/>
    </location>
</feature>
<feature type="binding site" evidence="8">
    <location>
        <position position="526"/>
    </location>
    <ligand>
        <name>substrate</name>
    </ligand>
</feature>
<feature type="compositionally biased region" description="Polar residues" evidence="10">
    <location>
        <begin position="142"/>
        <end position="151"/>
    </location>
</feature>
<dbReference type="Gene3D" id="3.20.20.140">
    <property type="entry name" value="Metal-dependent hydrolases"/>
    <property type="match status" value="2"/>
</dbReference>
<evidence type="ECO:0000256" key="3">
    <source>
        <dbReference type="ARBA" id="ARBA00012775"/>
    </source>
</evidence>
<dbReference type="GO" id="GO:0032264">
    <property type="term" value="P:IMP salvage"/>
    <property type="evidence" value="ECO:0007669"/>
    <property type="project" value="InterPro"/>
</dbReference>
<keyword evidence="11" id="KW-1133">Transmembrane helix</keyword>
<dbReference type="EC" id="3.5.4.6" evidence="3"/>
<evidence type="ECO:0000256" key="5">
    <source>
        <dbReference type="ARBA" id="ARBA00022801"/>
    </source>
</evidence>
<dbReference type="InterPro" id="IPR006650">
    <property type="entry name" value="A/AMP_deam_AS"/>
</dbReference>
<feature type="binding site" evidence="8">
    <location>
        <begin position="631"/>
        <end position="636"/>
    </location>
    <ligand>
        <name>substrate</name>
    </ligand>
</feature>
<dbReference type="GO" id="GO:0003876">
    <property type="term" value="F:AMP deaminase activity"/>
    <property type="evidence" value="ECO:0007669"/>
    <property type="project" value="UniProtKB-EC"/>
</dbReference>
<evidence type="ECO:0000256" key="8">
    <source>
        <dbReference type="PIRSR" id="PIRSR606329-2"/>
    </source>
</evidence>
<protein>
    <recommendedName>
        <fullName evidence="3">AMP deaminase</fullName>
        <ecNumber evidence="3">3.5.4.6</ecNumber>
    </recommendedName>
</protein>
<dbReference type="AlphaFoldDB" id="A0AAF0QUB7"/>
<evidence type="ECO:0000256" key="9">
    <source>
        <dbReference type="PIRSR" id="PIRSR606329-3"/>
    </source>
</evidence>
<keyword evidence="4 9" id="KW-0479">Metal-binding</keyword>
<name>A0AAF0QUB7_SOLVR</name>
<evidence type="ECO:0000256" key="11">
    <source>
        <dbReference type="SAM" id="Phobius"/>
    </source>
</evidence>
<comment type="cofactor">
    <cofactor evidence="9">
        <name>Zn(2+)</name>
        <dbReference type="ChEBI" id="CHEBI:29105"/>
    </cofactor>
    <text evidence="9">Binds 1 zinc ion per subunit.</text>
</comment>
<keyword evidence="11" id="KW-0812">Transmembrane</keyword>
<keyword evidence="6 9" id="KW-0862">Zinc</keyword>
<dbReference type="CDD" id="cd01319">
    <property type="entry name" value="AMPD"/>
    <property type="match status" value="1"/>
</dbReference>
<dbReference type="EMBL" id="CP133616">
    <property type="protein sequence ID" value="WMV28518.1"/>
    <property type="molecule type" value="Genomic_DNA"/>
</dbReference>
<organism evidence="12 13">
    <name type="scientific">Solanum verrucosum</name>
    <dbReference type="NCBI Taxonomy" id="315347"/>
    <lineage>
        <taxon>Eukaryota</taxon>
        <taxon>Viridiplantae</taxon>
        <taxon>Streptophyta</taxon>
        <taxon>Embryophyta</taxon>
        <taxon>Tracheophyta</taxon>
        <taxon>Spermatophyta</taxon>
        <taxon>Magnoliopsida</taxon>
        <taxon>eudicotyledons</taxon>
        <taxon>Gunneridae</taxon>
        <taxon>Pentapetalae</taxon>
        <taxon>asterids</taxon>
        <taxon>lamiids</taxon>
        <taxon>Solanales</taxon>
        <taxon>Solanaceae</taxon>
        <taxon>Solanoideae</taxon>
        <taxon>Solaneae</taxon>
        <taxon>Solanum</taxon>
    </lineage>
</organism>
<sequence>MLGPSASQMHLAIAAFFGASVMAIAAVYLHKYSVDEVLDRLIKLRQKRRHSLPVSDSEPEEFDFNEDEIENVNTRNVYTSNLSTSIDNIDDDDDYDGNVLGSYRVSSSMPNVRVSNEWMNEDSSLNRTDKILSSNSMGRLNLVPSTSFSPRNKSKSGEERVVSSLNPTMRVESVGKPMTSKLSADSVVEGVGNSNDDKGEFDVAAEDVVYSYENDIGPTEEEFSVSALTESHIHLQHKMAVPEARSNIDHDVGEVDKTSIHIVENDPSFFNNILPLPATTHVFYFRNLGVGWLQGLCDRGTPATTVEPDEPGSCRHQSPCFAIMDEAVSQDPGNVEEEEALKLIRECLDLREKYVYREEIAPWMKETISESKASDKKHDPFSFGHFEASSHHFKMEDGVVRVYASENGMFGFKSGAHLIGCSSLTLFHHLFLSAFFMGSSRPTLHVVDTEELFPVASATTFFTDMHHVLKVMAVGNVRSYCHHRLRFLEEKFRLHLLVNADREFLAQKSAPHRDFYNIRKVDTHVHHSACMNQKHLLRFIKSKLRKEPDEVGKLLLPGNMLSLADFCGYIGMPILLVLIIGVFAKQVVIFRDGQYLTLKEVFESLDLTGYDMNVDLLDVHADKSTFHRFDKFNLKYNPCGQSRLREIFLKQDNLIQGRFLAEVTKEVLQDLEASKYQFLQLVRMPFDWLRQFVALKSENCFQYDLWLAEYRISIYGRKQSEWDTLASWFVNNELYSQNAVWLIQLPRLYNVYRSMGTVTSFQNILDNVFIPLFEVTVDPKSHPHLHLFLMQVVGFDMVDDESKPERRPTKHMPKPDEWTNQFNPAFSYYAYYCYANLYTLNKLRESKGLPTIRLRPHCGEAGDVDHLAAGFLLCHNISHGINLRKTPVLHYLYYLAQVGLAMSPLSNNSLFLDYNRNPFLMFFHRGMNVSLSTDDPLQIHLTKEPLVEEYSVAAKVWKLSSCDLCEIARNSVYQSGFNHADKRHWLGNKYYKRGPQGNDIHKSNVPNTRISFRHETWKEEMQYVYRGKTILPEDVEH</sequence>
<feature type="binding site" evidence="9">
    <location>
        <position position="934"/>
    </location>
    <ligand>
        <name>Zn(2+)</name>
        <dbReference type="ChEBI" id="CHEBI:29105"/>
        <note>catalytic</note>
    </ligand>
</feature>
<comment type="similarity">
    <text evidence="2">Belongs to the metallo-dependent hydrolases superfamily. Adenosine and AMP deaminases family.</text>
</comment>
<dbReference type="InterPro" id="IPR006329">
    <property type="entry name" value="AMPD"/>
</dbReference>
<dbReference type="PROSITE" id="PS00485">
    <property type="entry name" value="A_DEAMINASE"/>
    <property type="match status" value="1"/>
</dbReference>
<evidence type="ECO:0000313" key="12">
    <source>
        <dbReference type="EMBL" id="WMV28518.1"/>
    </source>
</evidence>
<evidence type="ECO:0000256" key="10">
    <source>
        <dbReference type="SAM" id="MobiDB-lite"/>
    </source>
</evidence>
<feature type="binding site" evidence="9">
    <location>
        <position position="526"/>
    </location>
    <ligand>
        <name>Zn(2+)</name>
        <dbReference type="ChEBI" id="CHEBI:29105"/>
        <note>catalytic</note>
    </ligand>
</feature>
<dbReference type="Pfam" id="PF19326">
    <property type="entry name" value="AMP_deaminase"/>
    <property type="match status" value="3"/>
</dbReference>
<dbReference type="GO" id="GO:0005829">
    <property type="term" value="C:cytosol"/>
    <property type="evidence" value="ECO:0007669"/>
    <property type="project" value="TreeGrafter"/>
</dbReference>
<feature type="transmembrane region" description="Helical" evidence="11">
    <location>
        <begin position="563"/>
        <end position="584"/>
    </location>
</feature>
<evidence type="ECO:0000313" key="13">
    <source>
        <dbReference type="Proteomes" id="UP001234989"/>
    </source>
</evidence>
<evidence type="ECO:0000256" key="1">
    <source>
        <dbReference type="ARBA" id="ARBA00004955"/>
    </source>
</evidence>
<accession>A0AAF0QUB7</accession>
<evidence type="ECO:0000256" key="2">
    <source>
        <dbReference type="ARBA" id="ARBA00006676"/>
    </source>
</evidence>
<dbReference type="InterPro" id="IPR032466">
    <property type="entry name" value="Metal_Hydrolase"/>
</dbReference>
<keyword evidence="5" id="KW-0378">Hydrolase</keyword>
<dbReference type="PANTHER" id="PTHR11359">
    <property type="entry name" value="AMP DEAMINASE"/>
    <property type="match status" value="1"/>
</dbReference>
<dbReference type="Proteomes" id="UP001234989">
    <property type="component" value="Chromosome 5"/>
</dbReference>
<keyword evidence="11" id="KW-0472">Membrane</keyword>
<dbReference type="SUPFAM" id="SSF51556">
    <property type="entry name" value="Metallo-dependent hydrolases"/>
    <property type="match status" value="1"/>
</dbReference>
<feature type="region of interest" description="Disordered" evidence="10">
    <location>
        <begin position="142"/>
        <end position="164"/>
    </location>
</feature>
<feature type="binding site" evidence="9">
    <location>
        <position position="857"/>
    </location>
    <ligand>
        <name>Zn(2+)</name>
        <dbReference type="ChEBI" id="CHEBI:29105"/>
        <note>catalytic</note>
    </ligand>
</feature>
<evidence type="ECO:0000256" key="4">
    <source>
        <dbReference type="ARBA" id="ARBA00022723"/>
    </source>
</evidence>
<evidence type="ECO:0000256" key="7">
    <source>
        <dbReference type="PIRSR" id="PIRSR606329-1"/>
    </source>
</evidence>
<proteinExistence type="inferred from homology"/>
<gene>
    <name evidence="12" type="ORF">MTR67_021903</name>
</gene>
<dbReference type="GO" id="GO:0046872">
    <property type="term" value="F:metal ion binding"/>
    <property type="evidence" value="ECO:0007669"/>
    <property type="project" value="UniProtKB-KW"/>
</dbReference>
<feature type="binding site" evidence="9">
    <location>
        <position position="524"/>
    </location>
    <ligand>
        <name>Zn(2+)</name>
        <dbReference type="ChEBI" id="CHEBI:29105"/>
        <note>catalytic</note>
    </ligand>
</feature>
<evidence type="ECO:0000256" key="6">
    <source>
        <dbReference type="ARBA" id="ARBA00022833"/>
    </source>
</evidence>
<dbReference type="GO" id="GO:0046033">
    <property type="term" value="P:AMP metabolic process"/>
    <property type="evidence" value="ECO:0007669"/>
    <property type="project" value="TreeGrafter"/>
</dbReference>
<keyword evidence="13" id="KW-1185">Reference proteome</keyword>
<reference evidence="12" key="1">
    <citation type="submission" date="2023-08" db="EMBL/GenBank/DDBJ databases">
        <title>A de novo genome assembly of Solanum verrucosum Schlechtendal, a Mexican diploid species geographically isolated from the other diploid A-genome species in potato relatives.</title>
        <authorList>
            <person name="Hosaka K."/>
        </authorList>
    </citation>
    <scope>NUCLEOTIDE SEQUENCE</scope>
    <source>
        <tissue evidence="12">Young leaves</tissue>
    </source>
</reference>
<feature type="binding site" evidence="8">
    <location>
        <begin position="935"/>
        <end position="938"/>
    </location>
    <ligand>
        <name>substrate</name>
    </ligand>
</feature>